<comment type="caution">
    <text evidence="1">The sequence shown here is derived from an EMBL/GenBank/DDBJ whole genome shotgun (WGS) entry which is preliminary data.</text>
</comment>
<evidence type="ECO:0000313" key="2">
    <source>
        <dbReference type="Proteomes" id="UP000290433"/>
    </source>
</evidence>
<proteinExistence type="predicted"/>
<accession>A0A444VVA0</accession>
<gene>
    <name evidence="1" type="ORF">NU08_3323</name>
</gene>
<evidence type="ECO:0000313" key="1">
    <source>
        <dbReference type="EMBL" id="RYJ37549.1"/>
    </source>
</evidence>
<name>A0A444VVA0_9FLAO</name>
<reference evidence="1 2" key="1">
    <citation type="submission" date="2014-12" db="EMBL/GenBank/DDBJ databases">
        <title>Genome sequence of Flavobacterium anhuiense RCM74.</title>
        <authorList>
            <person name="Kim J.F."/>
            <person name="Song J.Y."/>
            <person name="Kwak M.-J."/>
            <person name="Lee S.-W."/>
        </authorList>
    </citation>
    <scope>NUCLEOTIDE SEQUENCE [LARGE SCALE GENOMIC DNA]</scope>
    <source>
        <strain evidence="1 2">RCM74</strain>
    </source>
</reference>
<dbReference type="Proteomes" id="UP000290433">
    <property type="component" value="Unassembled WGS sequence"/>
</dbReference>
<sequence length="39" mass="4517">MSESGYSLSKYSNFDIVICFNFVKNNTAVVFKPKLRIKK</sequence>
<organism evidence="1 2">
    <name type="scientific">Flavobacterium anhuiense</name>
    <dbReference type="NCBI Taxonomy" id="459526"/>
    <lineage>
        <taxon>Bacteria</taxon>
        <taxon>Pseudomonadati</taxon>
        <taxon>Bacteroidota</taxon>
        <taxon>Flavobacteriia</taxon>
        <taxon>Flavobacteriales</taxon>
        <taxon>Flavobacteriaceae</taxon>
        <taxon>Flavobacterium</taxon>
    </lineage>
</organism>
<dbReference type="AlphaFoldDB" id="A0A444VVA0"/>
<dbReference type="EMBL" id="JUIV01000014">
    <property type="protein sequence ID" value="RYJ37549.1"/>
    <property type="molecule type" value="Genomic_DNA"/>
</dbReference>
<protein>
    <submittedName>
        <fullName evidence="1">Uncharacterized protein</fullName>
    </submittedName>
</protein>